<proteinExistence type="predicted"/>
<keyword evidence="1" id="KW-0285">Flavoprotein</keyword>
<dbReference type="Proteomes" id="UP001160483">
    <property type="component" value="Unassembled WGS sequence"/>
</dbReference>
<evidence type="ECO:0000313" key="5">
    <source>
        <dbReference type="EMBL" id="CAH0519133.1"/>
    </source>
</evidence>
<protein>
    <recommendedName>
        <fullName evidence="8">FAD-binding domain-containing protein</fullName>
    </recommendedName>
</protein>
<reference evidence="4 6" key="1">
    <citation type="submission" date="2021-11" db="EMBL/GenBank/DDBJ databases">
        <authorList>
            <person name="Islam A."/>
            <person name="Islam S."/>
            <person name="Flora M.S."/>
            <person name="Rahman M."/>
            <person name="Ziaur R.M."/>
            <person name="Epstein J.H."/>
            <person name="Hassan M."/>
            <person name="Klassen M."/>
            <person name="Woodard K."/>
            <person name="Webb A."/>
            <person name="Webby R.J."/>
            <person name="El Zowalaty M.E."/>
        </authorList>
    </citation>
    <scope>NUCLEOTIDE SEQUENCE</scope>
    <source>
        <strain evidence="5">Pbs1</strain>
        <strain evidence="4">Pbs3</strain>
    </source>
</reference>
<dbReference type="EMBL" id="CAKLCB010000280">
    <property type="protein sequence ID" value="CAH0519133.1"/>
    <property type="molecule type" value="Genomic_DNA"/>
</dbReference>
<evidence type="ECO:0000313" key="6">
    <source>
        <dbReference type="Proteomes" id="UP001158986"/>
    </source>
</evidence>
<dbReference type="Gene3D" id="3.50.50.60">
    <property type="entry name" value="FAD/NAD(P)-binding domain"/>
    <property type="match status" value="2"/>
</dbReference>
<dbReference type="GO" id="GO:0044550">
    <property type="term" value="P:secondary metabolite biosynthetic process"/>
    <property type="evidence" value="ECO:0007669"/>
    <property type="project" value="TreeGrafter"/>
</dbReference>
<sequence>MVQNSPRDFDIAIVCGGITGVTLAVGLVRANIPVTLYESAKALGEIGAGVALAANAARALELLAPDAKYAFDRVGSDVNDGSGDLITSVPTPAGSAYVHRAHFLDEMIKLVPEGVTKFNKRLDDIETLPDGNVKLKFLDGSEAVHSAVVGCDGIKSRTRKVILDENAPASDAVFSGKYVYRGLIPMDKAAALLGDEMARNSQMYFGYHGHMVTFPIQHGRVMNVVAFAIKDEWKDWNWVVSTTKEELTKAFAGFSKHMRPTPHNGSGAAMAVEDVYVLSSLLADVNRACDLDAAFKAFEKVRLYRAQKVVTASYEAGQLYDFELPGCKDDVERIAENLQQRMHWIWEEDLEQEVVETKAFYRAKV</sequence>
<evidence type="ECO:0008006" key="8">
    <source>
        <dbReference type="Google" id="ProtNLM"/>
    </source>
</evidence>
<dbReference type="Proteomes" id="UP001158986">
    <property type="component" value="Unassembled WGS sequence"/>
</dbReference>
<organism evidence="4 7">
    <name type="scientific">Peronospora belbahrii</name>
    <dbReference type="NCBI Taxonomy" id="622444"/>
    <lineage>
        <taxon>Eukaryota</taxon>
        <taxon>Sar</taxon>
        <taxon>Stramenopiles</taxon>
        <taxon>Oomycota</taxon>
        <taxon>Peronosporomycetes</taxon>
        <taxon>Peronosporales</taxon>
        <taxon>Peronosporaceae</taxon>
        <taxon>Peronospora</taxon>
    </lineage>
</organism>
<accession>A0AAU9LFU4</accession>
<dbReference type="InterPro" id="IPR036188">
    <property type="entry name" value="FAD/NAD-bd_sf"/>
</dbReference>
<comment type="caution">
    <text evidence="4">The sequence shown here is derived from an EMBL/GenBank/DDBJ whole genome shotgun (WGS) entry which is preliminary data.</text>
</comment>
<evidence type="ECO:0000313" key="4">
    <source>
        <dbReference type="EMBL" id="CAH0482506.1"/>
    </source>
</evidence>
<evidence type="ECO:0000313" key="7">
    <source>
        <dbReference type="Proteomes" id="UP001160483"/>
    </source>
</evidence>
<dbReference type="AlphaFoldDB" id="A0AAU9LFU4"/>
<dbReference type="EMBL" id="CAKKTJ010000335">
    <property type="protein sequence ID" value="CAH0482506.1"/>
    <property type="molecule type" value="Genomic_DNA"/>
</dbReference>
<keyword evidence="2" id="KW-0274">FAD</keyword>
<keyword evidence="6" id="KW-1185">Reference proteome</keyword>
<dbReference type="GO" id="GO:0016491">
    <property type="term" value="F:oxidoreductase activity"/>
    <property type="evidence" value="ECO:0007669"/>
    <property type="project" value="UniProtKB-KW"/>
</dbReference>
<dbReference type="PANTHER" id="PTHR46720">
    <property type="entry name" value="HYDROXYLASE, PUTATIVE (AFU_ORTHOLOGUE AFUA_3G01460)-RELATED"/>
    <property type="match status" value="1"/>
</dbReference>
<dbReference type="SUPFAM" id="SSF54373">
    <property type="entry name" value="FAD-linked reductases, C-terminal domain"/>
    <property type="match status" value="1"/>
</dbReference>
<dbReference type="PANTHER" id="PTHR46720:SF3">
    <property type="entry name" value="FAD-BINDING DOMAIN-CONTAINING PROTEIN-RELATED"/>
    <property type="match status" value="1"/>
</dbReference>
<evidence type="ECO:0000256" key="3">
    <source>
        <dbReference type="ARBA" id="ARBA00023002"/>
    </source>
</evidence>
<name>A0AAU9LFU4_9STRA</name>
<keyword evidence="3" id="KW-0560">Oxidoreductase</keyword>
<dbReference type="SUPFAM" id="SSF51905">
    <property type="entry name" value="FAD/NAD(P)-binding domain"/>
    <property type="match status" value="1"/>
</dbReference>
<evidence type="ECO:0000256" key="2">
    <source>
        <dbReference type="ARBA" id="ARBA00022827"/>
    </source>
</evidence>
<dbReference type="InterPro" id="IPR051104">
    <property type="entry name" value="FAD_monoxygenase"/>
</dbReference>
<gene>
    <name evidence="5" type="ORF">PBS001_LOCUS5670</name>
    <name evidence="4" type="ORF">PBS003_LOCUS9095</name>
</gene>
<evidence type="ECO:0000256" key="1">
    <source>
        <dbReference type="ARBA" id="ARBA00022630"/>
    </source>
</evidence>